<comment type="similarity">
    <text evidence="4">Belongs to the HypA/HybF family.</text>
</comment>
<keyword evidence="3 4" id="KW-0862">Zinc</keyword>
<sequence length="116" mass="12317">MHELSLCRSILQVVERAAGDQRVNAVNLKVGQLRQVVPGTLAYCWGLVTEDGPLAGSSLRIESVPVAGVCRDCGEETEIEQVLVLACGSCGSAAMDLVRGEEFLITTLDLDDRAAS</sequence>
<proteinExistence type="inferred from homology"/>
<evidence type="ECO:0000256" key="2">
    <source>
        <dbReference type="ARBA" id="ARBA00022723"/>
    </source>
</evidence>
<evidence type="ECO:0000256" key="4">
    <source>
        <dbReference type="HAMAP-Rule" id="MF_00213"/>
    </source>
</evidence>
<dbReference type="InterPro" id="IPR000688">
    <property type="entry name" value="HypA/HybF"/>
</dbReference>
<gene>
    <name evidence="4" type="primary">hypA</name>
    <name evidence="5" type="ORF">GCM10009788_12610</name>
</gene>
<evidence type="ECO:0000256" key="1">
    <source>
        <dbReference type="ARBA" id="ARBA00022596"/>
    </source>
</evidence>
<dbReference type="Gene3D" id="3.30.2320.80">
    <property type="match status" value="1"/>
</dbReference>
<keyword evidence="6" id="KW-1185">Reference proteome</keyword>
<dbReference type="EMBL" id="BAAAOR010000009">
    <property type="protein sequence ID" value="GAA1509739.1"/>
    <property type="molecule type" value="Genomic_DNA"/>
</dbReference>
<evidence type="ECO:0000256" key="3">
    <source>
        <dbReference type="ARBA" id="ARBA00022833"/>
    </source>
</evidence>
<keyword evidence="2 4" id="KW-0479">Metal-binding</keyword>
<accession>A0ABN2A2R7</accession>
<feature type="binding site" evidence="4">
    <location>
        <position position="87"/>
    </location>
    <ligand>
        <name>Zn(2+)</name>
        <dbReference type="ChEBI" id="CHEBI:29105"/>
    </ligand>
</feature>
<comment type="caution">
    <text evidence="5">The sequence shown here is derived from an EMBL/GenBank/DDBJ whole genome shotgun (WGS) entry which is preliminary data.</text>
</comment>
<reference evidence="5 6" key="1">
    <citation type="journal article" date="2019" name="Int. J. Syst. Evol. Microbiol.">
        <title>The Global Catalogue of Microorganisms (GCM) 10K type strain sequencing project: providing services to taxonomists for standard genome sequencing and annotation.</title>
        <authorList>
            <consortium name="The Broad Institute Genomics Platform"/>
            <consortium name="The Broad Institute Genome Sequencing Center for Infectious Disease"/>
            <person name="Wu L."/>
            <person name="Ma J."/>
        </authorList>
    </citation>
    <scope>NUCLEOTIDE SEQUENCE [LARGE SCALE GENOMIC DNA]</scope>
    <source>
        <strain evidence="5 6">JCM 14942</strain>
    </source>
</reference>
<evidence type="ECO:0000313" key="5">
    <source>
        <dbReference type="EMBL" id="GAA1509739.1"/>
    </source>
</evidence>
<name>A0ABN2A2R7_9ACTN</name>
<dbReference type="RefSeq" id="WP_141004477.1">
    <property type="nucleotide sequence ID" value="NZ_BAAAOR010000009.1"/>
</dbReference>
<evidence type="ECO:0000313" key="6">
    <source>
        <dbReference type="Proteomes" id="UP001500842"/>
    </source>
</evidence>
<dbReference type="Pfam" id="PF01155">
    <property type="entry name" value="HypA"/>
    <property type="match status" value="1"/>
</dbReference>
<feature type="binding site" evidence="4">
    <location>
        <position position="70"/>
    </location>
    <ligand>
        <name>Zn(2+)</name>
        <dbReference type="ChEBI" id="CHEBI:29105"/>
    </ligand>
</feature>
<organism evidence="5 6">
    <name type="scientific">Nocardioides humi</name>
    <dbReference type="NCBI Taxonomy" id="449461"/>
    <lineage>
        <taxon>Bacteria</taxon>
        <taxon>Bacillati</taxon>
        <taxon>Actinomycetota</taxon>
        <taxon>Actinomycetes</taxon>
        <taxon>Propionibacteriales</taxon>
        <taxon>Nocardioidaceae</taxon>
        <taxon>Nocardioides</taxon>
    </lineage>
</organism>
<feature type="binding site" evidence="4">
    <location>
        <position position="90"/>
    </location>
    <ligand>
        <name>Zn(2+)</name>
        <dbReference type="ChEBI" id="CHEBI:29105"/>
    </ligand>
</feature>
<comment type="function">
    <text evidence="4">Involved in the maturation of [NiFe] hydrogenases. Required for nickel insertion into the metal center of the hydrogenase.</text>
</comment>
<dbReference type="PANTHER" id="PTHR34535:SF3">
    <property type="entry name" value="HYDROGENASE MATURATION FACTOR HYPA"/>
    <property type="match status" value="1"/>
</dbReference>
<keyword evidence="1 4" id="KW-0533">Nickel</keyword>
<dbReference type="HAMAP" id="MF_00213">
    <property type="entry name" value="HypA_HybF"/>
    <property type="match status" value="1"/>
</dbReference>
<dbReference type="PIRSF" id="PIRSF004761">
    <property type="entry name" value="Hydrgn_mat_HypA"/>
    <property type="match status" value="1"/>
</dbReference>
<protein>
    <recommendedName>
        <fullName evidence="4">Hydrogenase maturation factor HypA</fullName>
    </recommendedName>
</protein>
<feature type="binding site" evidence="4">
    <location>
        <position position="2"/>
    </location>
    <ligand>
        <name>Ni(2+)</name>
        <dbReference type="ChEBI" id="CHEBI:49786"/>
    </ligand>
</feature>
<dbReference type="Proteomes" id="UP001500842">
    <property type="component" value="Unassembled WGS sequence"/>
</dbReference>
<feature type="binding site" evidence="4">
    <location>
        <position position="73"/>
    </location>
    <ligand>
        <name>Zn(2+)</name>
        <dbReference type="ChEBI" id="CHEBI:29105"/>
    </ligand>
</feature>
<dbReference type="PANTHER" id="PTHR34535">
    <property type="entry name" value="HYDROGENASE MATURATION FACTOR HYPA"/>
    <property type="match status" value="1"/>
</dbReference>